<keyword evidence="4" id="KW-1185">Reference proteome</keyword>
<evidence type="ECO:0000313" key="4">
    <source>
        <dbReference type="Proteomes" id="UP000295008"/>
    </source>
</evidence>
<dbReference type="SUPFAM" id="SSF55826">
    <property type="entry name" value="YbaK/ProRS associated domain"/>
    <property type="match status" value="1"/>
</dbReference>
<accession>A0A4R1RFK0</accession>
<dbReference type="InterPro" id="IPR007214">
    <property type="entry name" value="YbaK/aa-tRNA-synth-assoc-dom"/>
</dbReference>
<gene>
    <name evidence="3" type="ORF">EDC14_10189</name>
</gene>
<dbReference type="Proteomes" id="UP000295008">
    <property type="component" value="Unassembled WGS sequence"/>
</dbReference>
<reference evidence="3 4" key="1">
    <citation type="submission" date="2019-03" db="EMBL/GenBank/DDBJ databases">
        <title>Genomic Encyclopedia of Type Strains, Phase IV (KMG-IV): sequencing the most valuable type-strain genomes for metagenomic binning, comparative biology and taxonomic classification.</title>
        <authorList>
            <person name="Goeker M."/>
        </authorList>
    </citation>
    <scope>NUCLEOTIDE SEQUENCE [LARGE SCALE GENOMIC DNA]</scope>
    <source>
        <strain evidence="3 4">LX-B</strain>
    </source>
</reference>
<dbReference type="InterPro" id="IPR036754">
    <property type="entry name" value="YbaK/aa-tRNA-synt-asso_dom_sf"/>
</dbReference>
<feature type="domain" description="YbaK/aminoacyl-tRNA synthetase-associated" evidence="2">
    <location>
        <begin position="6"/>
        <end position="93"/>
    </location>
</feature>
<evidence type="ECO:0000313" key="3">
    <source>
        <dbReference type="EMBL" id="TCL64711.1"/>
    </source>
</evidence>
<dbReference type="GO" id="GO:0002161">
    <property type="term" value="F:aminoacyl-tRNA deacylase activity"/>
    <property type="evidence" value="ECO:0007669"/>
    <property type="project" value="InterPro"/>
</dbReference>
<dbReference type="CDD" id="cd04333">
    <property type="entry name" value="ProX_deacylase"/>
    <property type="match status" value="1"/>
</dbReference>
<dbReference type="AlphaFoldDB" id="A0A4R1RFK0"/>
<dbReference type="Pfam" id="PF04073">
    <property type="entry name" value="tRNA_edit"/>
    <property type="match status" value="1"/>
</dbReference>
<organism evidence="3 4">
    <name type="scientific">Hydrogenispora ethanolica</name>
    <dbReference type="NCBI Taxonomy" id="1082276"/>
    <lineage>
        <taxon>Bacteria</taxon>
        <taxon>Bacillati</taxon>
        <taxon>Bacillota</taxon>
        <taxon>Hydrogenispora</taxon>
    </lineage>
</organism>
<sequence length="183" mass="20406">MAFRLKERDVLIVAKGDARVDNRKYKEYFKEKAKMLKSDEVLEVTGHPVGGVCPFGLKQRLAIYLDQSLREFDYVFPAGGSPNSAVRISPSQLEPVTGENGWMCAPERQRLLIPEKTIVAWRWSFLSKTSFEKIQSRFDYNRCAHGNIVKEFLNIPIGQADATPGPVRTQAGTTAAVDSDAAA</sequence>
<dbReference type="PANTHER" id="PTHR30411:SF1">
    <property type="entry name" value="CYTOPLASMIC PROTEIN"/>
    <property type="match status" value="1"/>
</dbReference>
<dbReference type="EMBL" id="SLUN01000018">
    <property type="protein sequence ID" value="TCL64711.1"/>
    <property type="molecule type" value="Genomic_DNA"/>
</dbReference>
<protein>
    <submittedName>
        <fullName evidence="3">Aminoacyl-tRNA editing protein</fullName>
    </submittedName>
</protein>
<proteinExistence type="predicted"/>
<name>A0A4R1RFK0_HYDET</name>
<comment type="caution">
    <text evidence="3">The sequence shown here is derived from an EMBL/GenBank/DDBJ whole genome shotgun (WGS) entry which is preliminary data.</text>
</comment>
<dbReference type="PANTHER" id="PTHR30411">
    <property type="entry name" value="CYTOPLASMIC PROTEIN"/>
    <property type="match status" value="1"/>
</dbReference>
<feature type="region of interest" description="Disordered" evidence="1">
    <location>
        <begin position="163"/>
        <end position="183"/>
    </location>
</feature>
<evidence type="ECO:0000256" key="1">
    <source>
        <dbReference type="SAM" id="MobiDB-lite"/>
    </source>
</evidence>
<dbReference type="Gene3D" id="3.90.960.10">
    <property type="entry name" value="YbaK/aminoacyl-tRNA synthetase-associated domain"/>
    <property type="match status" value="1"/>
</dbReference>
<evidence type="ECO:0000259" key="2">
    <source>
        <dbReference type="Pfam" id="PF04073"/>
    </source>
</evidence>